<dbReference type="AlphaFoldDB" id="A0A239ARI9"/>
<accession>A0A239ARI9</accession>
<reference evidence="2" key="1">
    <citation type="submission" date="2017-06" db="EMBL/GenBank/DDBJ databases">
        <authorList>
            <person name="Varghese N."/>
            <person name="Submissions S."/>
        </authorList>
    </citation>
    <scope>NUCLEOTIDE SEQUENCE [LARGE SCALE GENOMIC DNA]</scope>
    <source>
        <strain evidence="2">Ca-68</strain>
    </source>
</reference>
<dbReference type="OrthoDB" id="8907583at2"/>
<proteinExistence type="predicted"/>
<gene>
    <name evidence="1" type="ORF">SAMN05192560_2088</name>
</gene>
<organism evidence="1 2">
    <name type="scientific">Methylobacillus rhizosphaerae</name>
    <dbReference type="NCBI Taxonomy" id="551994"/>
    <lineage>
        <taxon>Bacteria</taxon>
        <taxon>Pseudomonadati</taxon>
        <taxon>Pseudomonadota</taxon>
        <taxon>Betaproteobacteria</taxon>
        <taxon>Nitrosomonadales</taxon>
        <taxon>Methylophilaceae</taxon>
        <taxon>Methylobacillus</taxon>
    </lineage>
</organism>
<protein>
    <submittedName>
        <fullName evidence="1">Uncharacterized protein</fullName>
    </submittedName>
</protein>
<evidence type="ECO:0000313" key="1">
    <source>
        <dbReference type="EMBL" id="SNR98159.1"/>
    </source>
</evidence>
<dbReference type="EMBL" id="FZOA01000008">
    <property type="protein sequence ID" value="SNR98159.1"/>
    <property type="molecule type" value="Genomic_DNA"/>
</dbReference>
<dbReference type="Proteomes" id="UP000198305">
    <property type="component" value="Unassembled WGS sequence"/>
</dbReference>
<dbReference type="InterPro" id="IPR012349">
    <property type="entry name" value="Split_barrel_FMN-bd"/>
</dbReference>
<name>A0A239ARI9_9PROT</name>
<dbReference type="Gene3D" id="2.30.110.10">
    <property type="entry name" value="Electron Transport, Fmn-binding Protein, Chain A"/>
    <property type="match status" value="1"/>
</dbReference>
<dbReference type="SUPFAM" id="SSF50475">
    <property type="entry name" value="FMN-binding split barrel"/>
    <property type="match status" value="1"/>
</dbReference>
<sequence length="126" mass="13543">MSIPVELENLADVMSRYRFAYLMTVSDQGSPHAVQVAASLQGNVLMVENTGKRTRHNALARPVVSLVWPPQSETDYSLIADGEAAVVDASLHITLTRAVLHRPRASSSPDKQPGSCGTDCVEISLA</sequence>
<evidence type="ECO:0000313" key="2">
    <source>
        <dbReference type="Proteomes" id="UP000198305"/>
    </source>
</evidence>
<keyword evidence="2" id="KW-1185">Reference proteome</keyword>